<dbReference type="Proteomes" id="UP001056255">
    <property type="component" value="Chromosome I"/>
</dbReference>
<feature type="chain" id="PRO_5046171929" evidence="2">
    <location>
        <begin position="35"/>
        <end position="3060"/>
    </location>
</feature>
<dbReference type="SMART" id="SM00912">
    <property type="entry name" value="Haemagg_act"/>
    <property type="match status" value="1"/>
</dbReference>
<dbReference type="NCBIfam" id="TIGR01901">
    <property type="entry name" value="adhes_NPXG"/>
    <property type="match status" value="1"/>
</dbReference>
<evidence type="ECO:0000313" key="4">
    <source>
        <dbReference type="EMBL" id="USH03935.1"/>
    </source>
</evidence>
<dbReference type="InterPro" id="IPR011050">
    <property type="entry name" value="Pectin_lyase_fold/virulence"/>
</dbReference>
<dbReference type="RefSeq" id="WP_251879373.1">
    <property type="nucleotide sequence ID" value="NZ_CP082275.1"/>
</dbReference>
<dbReference type="InterPro" id="IPR012334">
    <property type="entry name" value="Pectin_lyas_fold"/>
</dbReference>
<dbReference type="InterPro" id="IPR010069">
    <property type="entry name" value="CdiA_FHA1_rpt"/>
</dbReference>
<dbReference type="NCBIfam" id="TIGR01731">
    <property type="entry name" value="fil_hemag_20aa"/>
    <property type="match status" value="7"/>
</dbReference>
<evidence type="ECO:0000259" key="3">
    <source>
        <dbReference type="SMART" id="SM00912"/>
    </source>
</evidence>
<dbReference type="InterPro" id="IPR008638">
    <property type="entry name" value="FhaB/CdiA-like_TPS"/>
</dbReference>
<dbReference type="Pfam" id="PF13332">
    <property type="entry name" value="Fil_haemagg_2"/>
    <property type="match status" value="7"/>
</dbReference>
<accession>A0ABY4WY70</accession>
<keyword evidence="2" id="KW-0732">Signal</keyword>
<proteinExistence type="predicted"/>
<keyword evidence="1" id="KW-0175">Coiled coil</keyword>
<gene>
    <name evidence="4" type="ORF">K6Q96_08075</name>
</gene>
<dbReference type="SUPFAM" id="SSF51126">
    <property type="entry name" value="Pectin lyase-like"/>
    <property type="match status" value="1"/>
</dbReference>
<sequence length="3060" mass="319746">MKKHTNVIFKPVSLAQTALAYTLCATLTVQPVFANVVSSSAETQVTQAGNGVPVVNIAKPSDNGLSHNQFQHYNVTEKGLILNNSTKKIDQSQLGGLLQNNPNLDGEAAKKILNEVVGANASQLNGYTEVFGQSADVIVANPYGISCNGCGFINTPNVTLSTGTPNITGGDLTGFNIEQGNVAIIGKGLDATNQDYFSILSRTATLQGEVNAKNLAIVTGKNKVEYGTNRVIETTDDDNDKPALAIDASALGGMYAGRISLVATEKGVGVNLAEVATNAGDIVISADGKISLSRTSSAANTQITSQNEVMLSGQHHAAGNTAFTATGGKVTTSGASVSSGNDITLIADSVSAQGSQFLAGIQSDGTLASAGSIKVQAGNSQLSSSTVQAVERVTIDADVLSTDSESDLAAKEVAVRGAQTLKGEITATDFLILEGDQVTITATASLKANALTTEIQDTLTVDGEIEANQANIVSKELNIGDSGTLSASNNLTVSASQALNNEGRILSGAGSTVDTAVLTQNGDLISQGALALTAEQASLTGLTQSGDKTTLTSEKVSLETGSTLLAGEQLTVNATTLDNHGQIAGGKNVNLTTTETLTNAGKVESQTNVTLNVTTFLTNNGEIKATQAVGLTADTLNANGHVSASDITATASELTLSNNANWHSQSKTTVNATTANHLGQLRSDGSLAITADSLTNESNIHANDSAIITTQTYTQTSDGEVKAGEDLQLTASGDLVLGGKLNANKDIILSAGTSSVNGAVGAGRDARLNADTVTLNGTLSATEDLTVSTVNGKTLTVNQNGVLSANSTTINSGTLNNQGRIFASYALTANVNSLSNNGALVSLGDATLTANGNVVNTGLIYTKKDLDINASGNVSNTEADIIADGDITISGLNGDTSFANRFDNLSGYVEAGNDLSIAAGTINNARKVLVINRTSAPISLSPHNNADSFELRSDSNSEHAPRISSEDCYCSENHTFYYVTAHPKTINVVTEDQTVTIESLTETSQLLANGNLQIFANHVINDASLIHSNKGASIAAKVVDNIGYQTGRFKQESEYHFDGFTTKSSSSRFDFYRYFTFNRTAQSTERTNTQTLYSTISAGGNLSISGSKNLTNSVEKSNANAYNGKNTAVDKSEGERFGGGFGVTPSSGGSVNLPSGKMDSVSSNPVAFPAFTLPSNPNGLFFYSDGPDSQYLIETNPALTNLDQFYGSDYFFDNLGFSLSADIKVLGDAYYDTRIISQAIFEQTGKRYLTADVGGNLEQMKQLLDSAAMQTAAYNLTPGVALTANQINQLTHSMVWYEPVVVNGREVLAPKLYLASVNESSLAQIASVSGATVRVEAGDISNSGSINAASNLTLVSHNEIANIAGEMVGGGDTTLIAKNDIRNISGSIAGDNVSLTSESGDIINQTFVQQQSVQKDGTVTTNSHASDIVTTQTEVGDTASIQASGNLTLNAGKSINNTAAELKAGENASLNAGENIVIAARELRTYDSFDGAYRQSADLETSTLASHVSAGGDLTLNANNDIDVQASTLAAGDTLALAAGDDISLAATQNRDETSSSRYGKVDIAKDLTHQGAALSGNNVSLNAGGNITSTASTIAADNNAALKADGDIALLAANDSQYRYSREETKKSFGRKKVETNESLKETVVGADISAGNNITIQAGDGLTTSLDESAISVVGSALDAQGDVTLVADGDVTIQAQEYREFSRHETIKKGFGGLSSKQSVDATSKQALDASELLSAQNIVVKSGEDLQVLASDIVADGDVNLQALDEVLIAAGEMVTQSEQWTKESSFFSGGDLYSQSFDLQGEEHTTAAQSQVQSGGNLTVNAGSIKVVGSELGAGENAALTADTGNVDILAAKESHTTYEEHEKISISAGDVLTELMDTSNYTDSLESGQAKFKLAEATYDKVDTRTDETTHQGSSLVANSDVAIDAASDINIEGSTLVADADANQNGDLTLKAGDSVRITDVTNSRQTQTEETHGKAEVSVVVQHQAVEVAKAAQALQESTKALKQAKNDYRQYKKQLDTLNTTLSKLEQELAANQPGVTQADIIELKGLIADVKGDEEWYVSGIALATADVVAKGLAVYQQTAAAGQSAATYGFNAGIQLDIEGSKTQTESRQTTSQASQLAGNNITIQAGNEKGNEAIIKGSHLAATDSLSIAANEVNLLAAQETSQSSSNNKTVSGSVQATAYGATSGISVSLNGSESESQSSSTTHINSILTADNIAITSTGDTTVRGANVDAQSELALNVGGDLTVESVQDRHSSNNKSRGVSAGISLGGGKVDSNGVVDVAGSEGNVTGANGGLNAGSGRTYQTDTVLTSLNAGETATIKADGHTQINGALIATVDEDGKDAGNLTLETETLGFSDLKNTTYAQNSAMGISTGVGIGKETGVGGKKTDNTEVDSTYNSSTLQYQNSSDYSVTKSLATVGKGNVSVGGDSNSDSLTALNRDVENTKKDLFSVERNEGNVDVTVDHRLLTEKGRKQILLDLKRTSLLGETLADVISEDSVKLENTLEHIDVVQKELDVELLLAGSNGGEALVTLNNLDTAEAIDKQSALSAYAAAYAETFGISIESATVIAYSKFVKGVHISGSEGATIALNDEALNNARDYMETLGHEVTHALIDQGAIKPRDSYTAEEEYASLIGEYVADNYAFALEHGGLGEIREGNVNANLGNATSTQIKANWDTIKDTPISQIDFETVRESGYENLAQLFSNHPKGKDTTFQEVTQLADDIAYIMTYGDGALANSGAAPHEKMDYVIEKLEQNGADPSTISVLKDYQSKVGDLVVGPDEGQREALNRAVSTLTTVGLIDLVRDPSDDPRVNHLKETWDNAFAIAGAGVGALEAKAIGQGLAEALHGVGYAVKNPEEFIALAKATGADIAALPKKVVDSLYEGYRDRAQTTFRNDNPIDNFGYVDAEIGLSKLDSDSAILVARQQDQLLEKTESPSLNTDVKKLLSDPAFKDKLLDVDCVDCDDIARQLYKAGGKQGKILDLTVPGKDIQVTEFGEVQDFVDHRVYFDGINIIDPRFSEEPVPYDVYMSDLKNLNPEIVVKDITPR</sequence>
<protein>
    <submittedName>
        <fullName evidence="4">Hemagglutinin repeat-containing protein</fullName>
    </submittedName>
</protein>
<organism evidence="4 5">
    <name type="scientific">Grimontia kaedaensis</name>
    <dbReference type="NCBI Taxonomy" id="2872157"/>
    <lineage>
        <taxon>Bacteria</taxon>
        <taxon>Pseudomonadati</taxon>
        <taxon>Pseudomonadota</taxon>
        <taxon>Gammaproteobacteria</taxon>
        <taxon>Vibrionales</taxon>
        <taxon>Vibrionaceae</taxon>
        <taxon>Grimontia</taxon>
    </lineage>
</organism>
<dbReference type="Pfam" id="PF05860">
    <property type="entry name" value="TPS"/>
    <property type="match status" value="1"/>
</dbReference>
<evidence type="ECO:0000256" key="2">
    <source>
        <dbReference type="SAM" id="SignalP"/>
    </source>
</evidence>
<feature type="domain" description="Filamentous haemagglutinin FhaB/tRNA nuclease CdiA-like TPS" evidence="3">
    <location>
        <begin position="49"/>
        <end position="170"/>
    </location>
</feature>
<reference evidence="4" key="1">
    <citation type="submission" date="2021-08" db="EMBL/GenBank/DDBJ databases">
        <authorList>
            <person name="Sakaguchi M."/>
            <person name="Kikuchi T."/>
            <person name="Urbanczyk H."/>
        </authorList>
    </citation>
    <scope>NUCLEOTIDE SEQUENCE</scope>
    <source>
        <strain evidence="4">020920N</strain>
    </source>
</reference>
<feature type="coiled-coil region" evidence="1">
    <location>
        <begin position="1996"/>
        <end position="2037"/>
    </location>
</feature>
<feature type="signal peptide" evidence="2">
    <location>
        <begin position="1"/>
        <end position="34"/>
    </location>
</feature>
<evidence type="ECO:0000256" key="1">
    <source>
        <dbReference type="SAM" id="Coils"/>
    </source>
</evidence>
<dbReference type="InterPro" id="IPR025157">
    <property type="entry name" value="Hemagglutinin_rpt"/>
</dbReference>
<dbReference type="Gene3D" id="2.160.20.10">
    <property type="entry name" value="Single-stranded right-handed beta-helix, Pectin lyase-like"/>
    <property type="match status" value="1"/>
</dbReference>
<dbReference type="EMBL" id="CP082275">
    <property type="protein sequence ID" value="USH03935.1"/>
    <property type="molecule type" value="Genomic_DNA"/>
</dbReference>
<name>A0ABY4WY70_9GAMM</name>
<keyword evidence="5" id="KW-1185">Reference proteome</keyword>
<evidence type="ECO:0000313" key="5">
    <source>
        <dbReference type="Proteomes" id="UP001056255"/>
    </source>
</evidence>